<dbReference type="Proteomes" id="UP001141992">
    <property type="component" value="Unassembled WGS sequence"/>
</dbReference>
<dbReference type="CDD" id="cd06261">
    <property type="entry name" value="TM_PBP2"/>
    <property type="match status" value="1"/>
</dbReference>
<protein>
    <submittedName>
        <fullName evidence="11 12">Amino acid ABC transporter permease</fullName>
    </submittedName>
</protein>
<evidence type="ECO:0000256" key="6">
    <source>
        <dbReference type="ARBA" id="ARBA00022989"/>
    </source>
</evidence>
<dbReference type="PATRIC" id="fig|85698.15.peg.5257"/>
<dbReference type="Gene3D" id="1.10.3720.10">
    <property type="entry name" value="MetI-like"/>
    <property type="match status" value="1"/>
</dbReference>
<dbReference type="AlphaFoldDB" id="A0A0D6FQH7"/>
<dbReference type="eggNOG" id="COG0765">
    <property type="taxonomic scope" value="Bacteria"/>
</dbReference>
<comment type="subcellular location">
    <subcellularLocation>
        <location evidence="1">Cell inner membrane</location>
        <topology evidence="1">Multi-pass membrane protein</topology>
    </subcellularLocation>
    <subcellularLocation>
        <location evidence="8">Cell membrane</location>
        <topology evidence="8">Multi-pass membrane protein</topology>
    </subcellularLocation>
</comment>
<dbReference type="Pfam" id="PF00528">
    <property type="entry name" value="BPD_transp_1"/>
    <property type="match status" value="1"/>
</dbReference>
<reference evidence="10" key="3">
    <citation type="submission" date="2018-01" db="EMBL/GenBank/DDBJ databases">
        <title>FDA dAtabase for Regulatory Grade micrObial Sequences (FDA-ARGOS): Supporting development and validation of Infectious Disease Dx tests.</title>
        <authorList>
            <person name="Goldberg B."/>
            <person name="Campos J."/>
            <person name="Tallon L."/>
            <person name="Sadzewicz L."/>
            <person name="Sengamalay N."/>
            <person name="Ott S."/>
            <person name="Godinez A."/>
            <person name="Nagaraj S."/>
            <person name="Vavikolanu K."/>
            <person name="Aluvathingal J."/>
            <person name="Nadendla S."/>
            <person name="Sichtig H."/>
        </authorList>
    </citation>
    <scope>NUCLEOTIDE SEQUENCE</scope>
    <source>
        <strain evidence="10">FDAARGOS_147</strain>
    </source>
</reference>
<dbReference type="GO" id="GO:0022857">
    <property type="term" value="F:transmembrane transporter activity"/>
    <property type="evidence" value="ECO:0007669"/>
    <property type="project" value="InterPro"/>
</dbReference>
<feature type="transmembrane region" description="Helical" evidence="8">
    <location>
        <begin position="54"/>
        <end position="78"/>
    </location>
</feature>
<comment type="similarity">
    <text evidence="2">Belongs to the binding-protein-dependent transport system permease family. HisMQ subfamily.</text>
</comment>
<dbReference type="InterPro" id="IPR035906">
    <property type="entry name" value="MetI-like_sf"/>
</dbReference>
<proteinExistence type="inferred from homology"/>
<dbReference type="KEGG" id="axx:ERS451415_00515"/>
<dbReference type="NCBIfam" id="TIGR01726">
    <property type="entry name" value="HEQRo_perm_3TM"/>
    <property type="match status" value="1"/>
</dbReference>
<dbReference type="PANTHER" id="PTHR30614:SF1">
    <property type="entry name" value="GLUTAMATE_ASPARTATE IMPORT PERMEASE PROTEIN GLTK"/>
    <property type="match status" value="1"/>
</dbReference>
<dbReference type="InterPro" id="IPR000515">
    <property type="entry name" value="MetI-like"/>
</dbReference>
<feature type="transmembrane region" description="Helical" evidence="8">
    <location>
        <begin position="20"/>
        <end position="42"/>
    </location>
</feature>
<keyword evidence="4" id="KW-1003">Cell membrane</keyword>
<dbReference type="GO" id="GO:0043190">
    <property type="term" value="C:ATP-binding cassette (ABC) transporter complex"/>
    <property type="evidence" value="ECO:0007669"/>
    <property type="project" value="InterPro"/>
</dbReference>
<evidence type="ECO:0000313" key="13">
    <source>
        <dbReference type="Proteomes" id="UP000060602"/>
    </source>
</evidence>
<dbReference type="GO" id="GO:0006865">
    <property type="term" value="P:amino acid transport"/>
    <property type="evidence" value="ECO:0007669"/>
    <property type="project" value="TreeGrafter"/>
</dbReference>
<feature type="domain" description="ABC transmembrane type-1" evidence="9">
    <location>
        <begin position="19"/>
        <end position="208"/>
    </location>
</feature>
<evidence type="ECO:0000259" key="9">
    <source>
        <dbReference type="PROSITE" id="PS50928"/>
    </source>
</evidence>
<evidence type="ECO:0000313" key="15">
    <source>
        <dbReference type="Proteomes" id="UP001141992"/>
    </source>
</evidence>
<keyword evidence="3 8" id="KW-0813">Transport</keyword>
<dbReference type="InterPro" id="IPR010065">
    <property type="entry name" value="AA_ABC_transptr_permease_3TM"/>
</dbReference>
<dbReference type="EMBL" id="CP014060">
    <property type="protein sequence ID" value="AMG37426.1"/>
    <property type="molecule type" value="Genomic_DNA"/>
</dbReference>
<sequence length="219" mass="24299">MNLDWGIIWDSRQVLLQGAAMTVMLTVVTMALAVPGGMVLALMRLSSNRVANGVAVAIVEFFRNLPLILVIYWAFYVMPMALDVQFSAVTTALVALVLNVSAYNSETFRAGINSIRKGQMEAALAMGMSRRQAMFKVLVPQAARRILPVLASTWISLFKDTSLVSVIAVSELAYASMQVRAQSFRVLEMLTAMAVIYWLMGYPQAKLVDWIHRKYGVKE</sequence>
<dbReference type="Proteomes" id="UP000060602">
    <property type="component" value="Chromosome"/>
</dbReference>
<gene>
    <name evidence="10" type="ORF">AL504_16265</name>
    <name evidence="12" type="ORF">BIZ92_04530</name>
    <name evidence="11" type="ORF">O9570_08585</name>
</gene>
<reference evidence="12 14" key="2">
    <citation type="submission" date="2016-09" db="EMBL/GenBank/DDBJ databases">
        <title>Phylogenomics of Achromobacter.</title>
        <authorList>
            <person name="Jeukens J."/>
            <person name="Freschi L."/>
            <person name="Vincent A.T."/>
            <person name="Emond-Rheault J.-G."/>
            <person name="Kukavica-Ibrulj I."/>
            <person name="Charette S.J."/>
            <person name="Levesque R.C."/>
        </authorList>
    </citation>
    <scope>NUCLEOTIDE SEQUENCE [LARGE SCALE GENOMIC DNA]</scope>
    <source>
        <strain evidence="12 14">AUS488</strain>
    </source>
</reference>
<dbReference type="EMBL" id="MJMN01000001">
    <property type="protein sequence ID" value="OMG93596.1"/>
    <property type="molecule type" value="Genomic_DNA"/>
</dbReference>
<reference evidence="13" key="1">
    <citation type="submission" date="2015-12" db="EMBL/GenBank/DDBJ databases">
        <title>FDA dAtabase for Regulatory Grade micrObial Sequences (FDA-ARGOS): Supporting development and validation of Infectious Disease Dx tests.</title>
        <authorList>
            <person name="Case J."/>
            <person name="Tallon L."/>
            <person name="Sadzewicz L."/>
            <person name="Sengamalay N."/>
            <person name="Ott S."/>
            <person name="Godinez A."/>
            <person name="Nagaraj S."/>
            <person name="Nadendla S."/>
            <person name="Sichtig H."/>
        </authorList>
    </citation>
    <scope>NUCLEOTIDE SEQUENCE [LARGE SCALE GENOMIC DNA]</scope>
    <source>
        <strain evidence="13">FDAARGOS_147</strain>
    </source>
</reference>
<feature type="transmembrane region" description="Helical" evidence="8">
    <location>
        <begin position="186"/>
        <end position="205"/>
    </location>
</feature>
<feature type="transmembrane region" description="Helical" evidence="8">
    <location>
        <begin position="84"/>
        <end position="103"/>
    </location>
</feature>
<name>A0A0D6FQH7_ALCXX</name>
<evidence type="ECO:0000256" key="7">
    <source>
        <dbReference type="ARBA" id="ARBA00023136"/>
    </source>
</evidence>
<organism evidence="11 15">
    <name type="scientific">Alcaligenes xylosoxydans xylosoxydans</name>
    <name type="common">Achromobacter xylosoxidans</name>
    <dbReference type="NCBI Taxonomy" id="85698"/>
    <lineage>
        <taxon>Bacteria</taxon>
        <taxon>Pseudomonadati</taxon>
        <taxon>Pseudomonadota</taxon>
        <taxon>Betaproteobacteria</taxon>
        <taxon>Burkholderiales</taxon>
        <taxon>Alcaligenaceae</taxon>
        <taxon>Achromobacter</taxon>
    </lineage>
</organism>
<evidence type="ECO:0000313" key="10">
    <source>
        <dbReference type="EMBL" id="AMG37426.1"/>
    </source>
</evidence>
<keyword evidence="5 8" id="KW-0812">Transmembrane</keyword>
<evidence type="ECO:0000313" key="14">
    <source>
        <dbReference type="Proteomes" id="UP000187251"/>
    </source>
</evidence>
<keyword evidence="6 8" id="KW-1133">Transmembrane helix</keyword>
<dbReference type="Proteomes" id="UP000187251">
    <property type="component" value="Unassembled WGS sequence"/>
</dbReference>
<evidence type="ECO:0000313" key="11">
    <source>
        <dbReference type="EMBL" id="MCZ8401497.1"/>
    </source>
</evidence>
<evidence type="ECO:0000256" key="4">
    <source>
        <dbReference type="ARBA" id="ARBA00022475"/>
    </source>
</evidence>
<dbReference type="RefSeq" id="WP_006392648.1">
    <property type="nucleotide sequence ID" value="NZ_AP028040.1"/>
</dbReference>
<evidence type="ECO:0000256" key="1">
    <source>
        <dbReference type="ARBA" id="ARBA00004429"/>
    </source>
</evidence>
<evidence type="ECO:0000256" key="5">
    <source>
        <dbReference type="ARBA" id="ARBA00022692"/>
    </source>
</evidence>
<evidence type="ECO:0000313" key="12">
    <source>
        <dbReference type="EMBL" id="OMG93596.1"/>
    </source>
</evidence>
<reference evidence="11" key="4">
    <citation type="submission" date="2022-12" db="EMBL/GenBank/DDBJ databases">
        <authorList>
            <person name="Voronina O.L."/>
            <person name="Kunda M.S."/>
            <person name="Ryzhova N."/>
            <person name="Aksenova E.I."/>
        </authorList>
    </citation>
    <scope>NUCLEOTIDE SEQUENCE</scope>
    <source>
        <strain evidence="11">SCCH136:Ach223948</strain>
    </source>
</reference>
<dbReference type="InterPro" id="IPR043429">
    <property type="entry name" value="ArtM/GltK/GlnP/TcyL/YhdX-like"/>
</dbReference>
<evidence type="ECO:0000256" key="2">
    <source>
        <dbReference type="ARBA" id="ARBA00010072"/>
    </source>
</evidence>
<dbReference type="GeneID" id="92901282"/>
<dbReference type="PANTHER" id="PTHR30614">
    <property type="entry name" value="MEMBRANE COMPONENT OF AMINO ACID ABC TRANSPORTER"/>
    <property type="match status" value="1"/>
</dbReference>
<accession>A0A0D6FQH7</accession>
<dbReference type="EMBL" id="JAPZVI010000004">
    <property type="protein sequence ID" value="MCZ8401497.1"/>
    <property type="molecule type" value="Genomic_DNA"/>
</dbReference>
<dbReference type="SUPFAM" id="SSF161098">
    <property type="entry name" value="MetI-like"/>
    <property type="match status" value="1"/>
</dbReference>
<evidence type="ECO:0000256" key="3">
    <source>
        <dbReference type="ARBA" id="ARBA00022448"/>
    </source>
</evidence>
<dbReference type="OrthoDB" id="9814902at2"/>
<evidence type="ECO:0000256" key="8">
    <source>
        <dbReference type="RuleBase" id="RU363032"/>
    </source>
</evidence>
<dbReference type="PROSITE" id="PS50928">
    <property type="entry name" value="ABC_TM1"/>
    <property type="match status" value="1"/>
</dbReference>
<keyword evidence="7 8" id="KW-0472">Membrane</keyword>